<dbReference type="GO" id="GO:0006915">
    <property type="term" value="P:apoptotic process"/>
    <property type="evidence" value="ECO:0007669"/>
    <property type="project" value="UniProtKB-UniRule"/>
</dbReference>
<protein>
    <recommendedName>
        <fullName evidence="3">CIDE-N domain-containing protein</fullName>
    </recommendedName>
</protein>
<dbReference type="OrthoDB" id="8806090at2759"/>
<dbReference type="SMART" id="SM00266">
    <property type="entry name" value="CAD"/>
    <property type="match status" value="1"/>
</dbReference>
<keyword evidence="5" id="KW-1185">Reference proteome</keyword>
<dbReference type="SUPFAM" id="SSF54277">
    <property type="entry name" value="CAD &amp; PB1 domains"/>
    <property type="match status" value="2"/>
</dbReference>
<evidence type="ECO:0000259" key="3">
    <source>
        <dbReference type="PROSITE" id="PS51135"/>
    </source>
</evidence>
<accession>A0A6J8A2G6</accession>
<dbReference type="Pfam" id="PF02017">
    <property type="entry name" value="CIDE-N"/>
    <property type="match status" value="2"/>
</dbReference>
<dbReference type="PROSITE" id="PS51135">
    <property type="entry name" value="CIDE_N"/>
    <property type="match status" value="1"/>
</dbReference>
<dbReference type="EMBL" id="CACVKT020000567">
    <property type="protein sequence ID" value="CAC5360492.1"/>
    <property type="molecule type" value="Genomic_DNA"/>
</dbReference>
<feature type="domain" description="CIDE-N" evidence="3">
    <location>
        <begin position="80"/>
        <end position="154"/>
    </location>
</feature>
<organism evidence="4 5">
    <name type="scientific">Mytilus coruscus</name>
    <name type="common">Sea mussel</name>
    <dbReference type="NCBI Taxonomy" id="42192"/>
    <lineage>
        <taxon>Eukaryota</taxon>
        <taxon>Metazoa</taxon>
        <taxon>Spiralia</taxon>
        <taxon>Lophotrochozoa</taxon>
        <taxon>Mollusca</taxon>
        <taxon>Bivalvia</taxon>
        <taxon>Autobranchia</taxon>
        <taxon>Pteriomorphia</taxon>
        <taxon>Mytilida</taxon>
        <taxon>Mytiloidea</taxon>
        <taxon>Mytilidae</taxon>
        <taxon>Mytilinae</taxon>
        <taxon>Mytilus</taxon>
    </lineage>
</organism>
<evidence type="ECO:0000256" key="1">
    <source>
        <dbReference type="ARBA" id="ARBA00022703"/>
    </source>
</evidence>
<evidence type="ECO:0000313" key="4">
    <source>
        <dbReference type="EMBL" id="CAC5360492.1"/>
    </source>
</evidence>
<dbReference type="Proteomes" id="UP000507470">
    <property type="component" value="Unassembled WGS sequence"/>
</dbReference>
<name>A0A6J8A2G6_MYTCO</name>
<dbReference type="InterPro" id="IPR003508">
    <property type="entry name" value="CIDE-N_dom"/>
</dbReference>
<dbReference type="Gene3D" id="3.10.20.10">
    <property type="match status" value="2"/>
</dbReference>
<reference evidence="4 5" key="1">
    <citation type="submission" date="2020-06" db="EMBL/GenBank/DDBJ databases">
        <authorList>
            <person name="Li R."/>
            <person name="Bekaert M."/>
        </authorList>
    </citation>
    <scope>NUCLEOTIDE SEQUENCE [LARGE SCALE GENOMIC DNA]</scope>
    <source>
        <strain evidence="5">wild</strain>
    </source>
</reference>
<gene>
    <name evidence="4" type="ORF">MCOR_2959</name>
</gene>
<dbReference type="GO" id="GO:0042981">
    <property type="term" value="P:regulation of apoptotic process"/>
    <property type="evidence" value="ECO:0007669"/>
    <property type="project" value="TreeGrafter"/>
</dbReference>
<proteinExistence type="predicted"/>
<dbReference type="PANTHER" id="PTHR12306:SF15">
    <property type="entry name" value="DNAATION FACTOR-RELATED PROTEIN 1, ISOFORM B-RELATED"/>
    <property type="match status" value="1"/>
</dbReference>
<evidence type="ECO:0000313" key="5">
    <source>
        <dbReference type="Proteomes" id="UP000507470"/>
    </source>
</evidence>
<dbReference type="PANTHER" id="PTHR12306">
    <property type="entry name" value="CELL DEATH ACTIVATOR CIDE"/>
    <property type="match status" value="1"/>
</dbReference>
<evidence type="ECO:0000256" key="2">
    <source>
        <dbReference type="PROSITE-ProRule" id="PRU00447"/>
    </source>
</evidence>
<keyword evidence="1 2" id="KW-0053">Apoptosis</keyword>
<dbReference type="AlphaFoldDB" id="A0A6J8A2G6"/>
<sequence>MEDGGLKKRNCIVQTILVAKILNKSSYLDDSFYAENGPQLKPLLFSMFSHCGLVTLYLHPVGDRKDIDGEVKTRPELLKSLFCVKVWSADREKRKVIVTEDYKSLRNSVCLEFNINGRLVLEEDGTEIENDESLQRCKDNTLMVLAMTEQWKNSRSRQYNSSQSAAFHVFSNDRQKSVMILCFSLEDLGEQALHMLGYKPQYICLEIDGTYLESDRELMAFAGSRLMAVKKGCTWTVPQNGDFLHSSRYSANQERHMFVVRSLDGRKRKEIFASNVVGLHFAAATALRLHPPVEVTTNNGVLVSDDVTLSQHVNDVLTVTEVCRSRKLLLQNDTPRSASVYSA</sequence>